<comment type="similarity">
    <text evidence="1">Belongs to the GTP cyclohydrolase I type 2/NIF3 family.</text>
</comment>
<dbReference type="Proteomes" id="UP000298180">
    <property type="component" value="Unassembled WGS sequence"/>
</dbReference>
<protein>
    <submittedName>
        <fullName evidence="4">Nif3-like dinuclear metal center hexameric protein</fullName>
    </submittedName>
</protein>
<proteinExistence type="inferred from homology"/>
<dbReference type="Pfam" id="PF01784">
    <property type="entry name" value="DUF34_NIF3"/>
    <property type="match status" value="1"/>
</dbReference>
<dbReference type="GO" id="GO:0046872">
    <property type="term" value="F:metal ion binding"/>
    <property type="evidence" value="ECO:0007669"/>
    <property type="project" value="UniProtKB-KW"/>
</dbReference>
<dbReference type="EMBL" id="SMLM01000001">
    <property type="protein sequence ID" value="TFZ07342.1"/>
    <property type="molecule type" value="Genomic_DNA"/>
</dbReference>
<reference evidence="4 5" key="1">
    <citation type="submission" date="2019-03" db="EMBL/GenBank/DDBJ databases">
        <title>Ramlibacter henchirensis DSM 14656, whole genome shotgun sequence.</title>
        <authorList>
            <person name="Zhang X."/>
            <person name="Feng G."/>
            <person name="Zhu H."/>
        </authorList>
    </citation>
    <scope>NUCLEOTIDE SEQUENCE [LARGE SCALE GENOMIC DNA]</scope>
    <source>
        <strain evidence="4 5">DSM 14656</strain>
    </source>
</reference>
<dbReference type="PANTHER" id="PTHR13799">
    <property type="entry name" value="NGG1 INTERACTING FACTOR 3"/>
    <property type="match status" value="1"/>
</dbReference>
<dbReference type="InterPro" id="IPR002678">
    <property type="entry name" value="DUF34/NIF3"/>
</dbReference>
<evidence type="ECO:0000256" key="1">
    <source>
        <dbReference type="ARBA" id="ARBA00006964"/>
    </source>
</evidence>
<evidence type="ECO:0000313" key="4">
    <source>
        <dbReference type="EMBL" id="TFZ07342.1"/>
    </source>
</evidence>
<evidence type="ECO:0000313" key="5">
    <source>
        <dbReference type="Proteomes" id="UP000298180"/>
    </source>
</evidence>
<dbReference type="OrthoDB" id="9800881at2"/>
<feature type="binding site" evidence="3">
    <location>
        <position position="102"/>
    </location>
    <ligand>
        <name>a divalent metal cation</name>
        <dbReference type="ChEBI" id="CHEBI:60240"/>
        <label>1</label>
    </ligand>
</feature>
<evidence type="ECO:0000256" key="2">
    <source>
        <dbReference type="ARBA" id="ARBA00022723"/>
    </source>
</evidence>
<accession>A0A4Z0C8X4</accession>
<dbReference type="InterPro" id="IPR036069">
    <property type="entry name" value="DUF34/NIF3_sf"/>
</dbReference>
<feature type="binding site" evidence="3">
    <location>
        <position position="65"/>
    </location>
    <ligand>
        <name>a divalent metal cation</name>
        <dbReference type="ChEBI" id="CHEBI:60240"/>
        <label>1</label>
    </ligand>
</feature>
<evidence type="ECO:0000256" key="3">
    <source>
        <dbReference type="PIRSR" id="PIRSR602678-1"/>
    </source>
</evidence>
<sequence length="252" mass="26910">MTSRQHLADAFDSLLQPERFKDYGPNGLQVEGRAEVRRIVSGVTASRALIEAAVQTGADAVFVHHGLFWRGQDGRVTGWMKQRLSLLLQHDINLFAYHLPLDAHPELGNNAQLGAVLGLQARSRFGEQDLGFLGMRQDGAAFGSPRALADHVQQVLGRVVTLVEGGAGPVSRIGWCTGGAQGYFEAAIAAGAQAFITGEISEPQAHYARECGVSFLACGHHATERYGAPAVAAHVAAALGIEHRFIDIDNPA</sequence>
<dbReference type="GO" id="GO:0005737">
    <property type="term" value="C:cytoplasm"/>
    <property type="evidence" value="ECO:0007669"/>
    <property type="project" value="TreeGrafter"/>
</dbReference>
<keyword evidence="2 3" id="KW-0479">Metal-binding</keyword>
<dbReference type="NCBIfam" id="TIGR00486">
    <property type="entry name" value="YbgI_SA1388"/>
    <property type="match status" value="1"/>
</dbReference>
<organism evidence="4 5">
    <name type="scientific">Ramlibacter henchirensis</name>
    <dbReference type="NCBI Taxonomy" id="204072"/>
    <lineage>
        <taxon>Bacteria</taxon>
        <taxon>Pseudomonadati</taxon>
        <taxon>Pseudomonadota</taxon>
        <taxon>Betaproteobacteria</taxon>
        <taxon>Burkholderiales</taxon>
        <taxon>Comamonadaceae</taxon>
        <taxon>Ramlibacter</taxon>
    </lineage>
</organism>
<dbReference type="PANTHER" id="PTHR13799:SF14">
    <property type="entry name" value="GTP CYCLOHYDROLASE 1 TYPE 2 HOMOLOG"/>
    <property type="match status" value="1"/>
</dbReference>
<dbReference type="AlphaFoldDB" id="A0A4Z0C8X4"/>
<gene>
    <name evidence="4" type="ORF">EZ313_12290</name>
</gene>
<keyword evidence="5" id="KW-1185">Reference proteome</keyword>
<dbReference type="RefSeq" id="WP_135263423.1">
    <property type="nucleotide sequence ID" value="NZ_SMLM01000001.1"/>
</dbReference>
<feature type="binding site" evidence="3">
    <location>
        <position position="64"/>
    </location>
    <ligand>
        <name>a divalent metal cation</name>
        <dbReference type="ChEBI" id="CHEBI:60240"/>
        <label>2</label>
    </ligand>
</feature>
<feature type="binding site" evidence="3">
    <location>
        <position position="220"/>
    </location>
    <ligand>
        <name>a divalent metal cation</name>
        <dbReference type="ChEBI" id="CHEBI:60240"/>
        <label>1</label>
    </ligand>
</feature>
<name>A0A4Z0C8X4_9BURK</name>
<dbReference type="SUPFAM" id="SSF102705">
    <property type="entry name" value="NIF3 (NGG1p interacting factor 3)-like"/>
    <property type="match status" value="1"/>
</dbReference>
<feature type="binding site" evidence="3">
    <location>
        <position position="224"/>
    </location>
    <ligand>
        <name>a divalent metal cation</name>
        <dbReference type="ChEBI" id="CHEBI:60240"/>
        <label>1</label>
    </ligand>
</feature>
<comment type="caution">
    <text evidence="4">The sequence shown here is derived from an EMBL/GenBank/DDBJ whole genome shotgun (WGS) entry which is preliminary data.</text>
</comment>
<dbReference type="Gene3D" id="3.40.1390.30">
    <property type="entry name" value="NIF3 (NGG1p interacting factor 3)-like"/>
    <property type="match status" value="2"/>
</dbReference>